<proteinExistence type="predicted"/>
<evidence type="ECO:0000313" key="2">
    <source>
        <dbReference type="Proteomes" id="UP000261223"/>
    </source>
</evidence>
<accession>A0A3E4UL42</accession>
<dbReference type="EMBL" id="QSSV01000019">
    <property type="protein sequence ID" value="RGM11283.1"/>
    <property type="molecule type" value="Genomic_DNA"/>
</dbReference>
<gene>
    <name evidence="1" type="ORF">DXC34_14155</name>
</gene>
<organism evidence="1 2">
    <name type="scientific">Bacteroides stercoris</name>
    <dbReference type="NCBI Taxonomy" id="46506"/>
    <lineage>
        <taxon>Bacteria</taxon>
        <taxon>Pseudomonadati</taxon>
        <taxon>Bacteroidota</taxon>
        <taxon>Bacteroidia</taxon>
        <taxon>Bacteroidales</taxon>
        <taxon>Bacteroidaceae</taxon>
        <taxon>Bacteroides</taxon>
    </lineage>
</organism>
<name>A0A3E4UL42_BACSE</name>
<evidence type="ECO:0000313" key="1">
    <source>
        <dbReference type="EMBL" id="RGM11283.1"/>
    </source>
</evidence>
<dbReference type="Proteomes" id="UP000261223">
    <property type="component" value="Unassembled WGS sequence"/>
</dbReference>
<reference evidence="1 2" key="1">
    <citation type="submission" date="2018-08" db="EMBL/GenBank/DDBJ databases">
        <title>A genome reference for cultivated species of the human gut microbiota.</title>
        <authorList>
            <person name="Zou Y."/>
            <person name="Xue W."/>
            <person name="Luo G."/>
        </authorList>
    </citation>
    <scope>NUCLEOTIDE SEQUENCE [LARGE SCALE GENOMIC DNA]</scope>
    <source>
        <strain evidence="1 2">TF03-6</strain>
    </source>
</reference>
<comment type="caution">
    <text evidence="1">The sequence shown here is derived from an EMBL/GenBank/DDBJ whole genome shotgun (WGS) entry which is preliminary data.</text>
</comment>
<sequence length="71" mass="8215">MLGTLSVLSFCYRDLFAWWEIRIGQLGTQYHFVITSRLFLWYNASISLSFCFLYVQRSEASSENHAGGLNV</sequence>
<protein>
    <submittedName>
        <fullName evidence="1">Uncharacterized protein</fullName>
    </submittedName>
</protein>
<dbReference type="AlphaFoldDB" id="A0A3E4UL42"/>